<evidence type="ECO:0000256" key="1">
    <source>
        <dbReference type="SAM" id="MobiDB-lite"/>
    </source>
</evidence>
<sequence>MSTKTLMSLQRSAAAAGRTLSSAAPSQRPTAFASRSATETMRSLRQNAEVKEFAPSVANEFSNSSRIEAQRALRIRLANTPKASDVTSSKVPRNRLKTVESVGTSAASMSATARHRMVRGVDVVESSVTAPKALDTSVAQLSATALHRAARSNGVKRNANGSHITPQLSVPEILLAGQKKGILYAGVTPASSESSSANFLVTFLGVVTLGGLGVAGLSYGVGGTALALSAGAKEVAPVERKEILGKEATKQPLWLQRERA</sequence>
<organism evidence="2 3">
    <name type="scientific">Triparma strigata</name>
    <dbReference type="NCBI Taxonomy" id="1606541"/>
    <lineage>
        <taxon>Eukaryota</taxon>
        <taxon>Sar</taxon>
        <taxon>Stramenopiles</taxon>
        <taxon>Ochrophyta</taxon>
        <taxon>Bolidophyceae</taxon>
        <taxon>Parmales</taxon>
        <taxon>Triparmaceae</taxon>
        <taxon>Triparma</taxon>
    </lineage>
</organism>
<keyword evidence="3" id="KW-1185">Reference proteome</keyword>
<feature type="compositionally biased region" description="Polar residues" evidence="1">
    <location>
        <begin position="25"/>
        <end position="35"/>
    </location>
</feature>
<name>A0A9W7AJ60_9STRA</name>
<accession>A0A9W7AJ60</accession>
<comment type="caution">
    <text evidence="2">The sequence shown here is derived from an EMBL/GenBank/DDBJ whole genome shotgun (WGS) entry which is preliminary data.</text>
</comment>
<proteinExistence type="predicted"/>
<reference evidence="3" key="1">
    <citation type="journal article" date="2023" name="Commun. Biol.">
        <title>Genome analysis of Parmales, the sister group of diatoms, reveals the evolutionary specialization of diatoms from phago-mixotrophs to photoautotrophs.</title>
        <authorList>
            <person name="Ban H."/>
            <person name="Sato S."/>
            <person name="Yoshikawa S."/>
            <person name="Yamada K."/>
            <person name="Nakamura Y."/>
            <person name="Ichinomiya M."/>
            <person name="Sato N."/>
            <person name="Blanc-Mathieu R."/>
            <person name="Endo H."/>
            <person name="Kuwata A."/>
            <person name="Ogata H."/>
        </authorList>
    </citation>
    <scope>NUCLEOTIDE SEQUENCE [LARGE SCALE GENOMIC DNA]</scope>
    <source>
        <strain evidence="3">NIES 3701</strain>
    </source>
</reference>
<evidence type="ECO:0000313" key="2">
    <source>
        <dbReference type="EMBL" id="GMH68725.1"/>
    </source>
</evidence>
<gene>
    <name evidence="2" type="ORF">TrST_g4401</name>
</gene>
<dbReference type="EMBL" id="BRXY01000127">
    <property type="protein sequence ID" value="GMH68725.1"/>
    <property type="molecule type" value="Genomic_DNA"/>
</dbReference>
<evidence type="ECO:0000313" key="3">
    <source>
        <dbReference type="Proteomes" id="UP001165085"/>
    </source>
</evidence>
<feature type="region of interest" description="Disordered" evidence="1">
    <location>
        <begin position="1"/>
        <end position="35"/>
    </location>
</feature>
<feature type="compositionally biased region" description="Low complexity" evidence="1">
    <location>
        <begin position="12"/>
        <end position="24"/>
    </location>
</feature>
<dbReference type="AlphaFoldDB" id="A0A9W7AJ60"/>
<dbReference type="OrthoDB" id="10480419at2759"/>
<protein>
    <submittedName>
        <fullName evidence="2">Uncharacterized protein</fullName>
    </submittedName>
</protein>
<feature type="compositionally biased region" description="Polar residues" evidence="1">
    <location>
        <begin position="1"/>
        <end position="11"/>
    </location>
</feature>
<dbReference type="Proteomes" id="UP001165085">
    <property type="component" value="Unassembled WGS sequence"/>
</dbReference>